<evidence type="ECO:0000256" key="1">
    <source>
        <dbReference type="ARBA" id="ARBA00009251"/>
    </source>
</evidence>
<dbReference type="AlphaFoldDB" id="A0A317F054"/>
<comment type="caution">
    <text evidence="4">The sequence shown here is derived from an EMBL/GenBank/DDBJ whole genome shotgun (WGS) entry which is preliminary data.</text>
</comment>
<dbReference type="Proteomes" id="UP000245391">
    <property type="component" value="Unassembled WGS sequence"/>
</dbReference>
<dbReference type="InterPro" id="IPR001405">
    <property type="entry name" value="UPF0758"/>
</dbReference>
<keyword evidence="5" id="KW-1185">Reference proteome</keyword>
<dbReference type="RefSeq" id="WP_109928792.1">
    <property type="nucleotide sequence ID" value="NZ_QGNY01000002.1"/>
</dbReference>
<evidence type="ECO:0000313" key="5">
    <source>
        <dbReference type="Proteomes" id="UP000245391"/>
    </source>
</evidence>
<evidence type="ECO:0000259" key="3">
    <source>
        <dbReference type="Pfam" id="PF20582"/>
    </source>
</evidence>
<dbReference type="InterPro" id="IPR006628">
    <property type="entry name" value="PUR-bd_fam"/>
</dbReference>
<dbReference type="PANTHER" id="PTHR30471">
    <property type="entry name" value="DNA REPAIR PROTEIN RADC"/>
    <property type="match status" value="1"/>
</dbReference>
<dbReference type="InterPro" id="IPR046778">
    <property type="entry name" value="UPF0758_N"/>
</dbReference>
<name>A0A317F054_9SPHI</name>
<evidence type="ECO:0000313" key="4">
    <source>
        <dbReference type="EMBL" id="PWS32620.1"/>
    </source>
</evidence>
<dbReference type="Gene3D" id="3.10.450.700">
    <property type="match status" value="1"/>
</dbReference>
<protein>
    <recommendedName>
        <fullName evidence="3">UPF0758 domain-containing protein</fullName>
    </recommendedName>
</protein>
<sequence>MKDNIIASEAFSSGRKSFFLDFKLARNKSNYMRITNLVKYEDGSTKKARIYIWQEDFELWISAFASLFHSAAHASDKEVTVLDLFNQGKQKKESGIKSWDPEKRPREKFLESGPGEMTLAELVAMLIGSGTADANAIELGEKILASVDNDLSKLSELSHTELAKFKGMGLAKSSAILSALELGKRAFSIKGLLRRKSA</sequence>
<keyword evidence="2" id="KW-0238">DNA-binding</keyword>
<feature type="domain" description="UPF0758" evidence="3">
    <location>
        <begin position="96"/>
        <end position="173"/>
    </location>
</feature>
<dbReference type="PANTHER" id="PTHR30471:SF3">
    <property type="entry name" value="UPF0758 PROTEIN YEES-RELATED"/>
    <property type="match status" value="1"/>
</dbReference>
<dbReference type="Pfam" id="PF11680">
    <property type="entry name" value="DUF3276"/>
    <property type="match status" value="1"/>
</dbReference>
<organism evidence="4 5">
    <name type="scientific">Pedobacter paludis</name>
    <dbReference type="NCBI Taxonomy" id="2203212"/>
    <lineage>
        <taxon>Bacteria</taxon>
        <taxon>Pseudomonadati</taxon>
        <taxon>Bacteroidota</taxon>
        <taxon>Sphingobacteriia</taxon>
        <taxon>Sphingobacteriales</taxon>
        <taxon>Sphingobacteriaceae</taxon>
        <taxon>Pedobacter</taxon>
    </lineage>
</organism>
<gene>
    <name evidence="4" type="ORF">DF947_05985</name>
</gene>
<comment type="similarity">
    <text evidence="1">Belongs to the PUR DNA-binding protein family.</text>
</comment>
<evidence type="ECO:0000256" key="2">
    <source>
        <dbReference type="ARBA" id="ARBA00023125"/>
    </source>
</evidence>
<dbReference type="GO" id="GO:0032422">
    <property type="term" value="F:purine-rich negative regulatory element binding"/>
    <property type="evidence" value="ECO:0007669"/>
    <property type="project" value="InterPro"/>
</dbReference>
<dbReference type="Pfam" id="PF20582">
    <property type="entry name" value="UPF0758_N"/>
    <property type="match status" value="1"/>
</dbReference>
<proteinExistence type="inferred from homology"/>
<reference evidence="5" key="1">
    <citation type="submission" date="2018-05" db="EMBL/GenBank/DDBJ databases">
        <title>Pedobacter paludis sp. nov., isolated from wetland soil.</title>
        <authorList>
            <person name="Zhang Y."/>
        </authorList>
    </citation>
    <scope>NUCLEOTIDE SEQUENCE [LARGE SCALE GENOMIC DNA]</scope>
    <source>
        <strain evidence="5">R-8</strain>
    </source>
</reference>
<dbReference type="OrthoDB" id="798376at2"/>
<dbReference type="GO" id="GO:0000977">
    <property type="term" value="F:RNA polymerase II transcription regulatory region sequence-specific DNA binding"/>
    <property type="evidence" value="ECO:0007669"/>
    <property type="project" value="InterPro"/>
</dbReference>
<accession>A0A317F054</accession>
<dbReference type="EMBL" id="QGNY01000002">
    <property type="protein sequence ID" value="PWS32620.1"/>
    <property type="molecule type" value="Genomic_DNA"/>
</dbReference>